<organism evidence="10 11">
    <name type="scientific">Ascaris lumbricoides</name>
    <name type="common">Giant roundworm</name>
    <dbReference type="NCBI Taxonomy" id="6252"/>
    <lineage>
        <taxon>Eukaryota</taxon>
        <taxon>Metazoa</taxon>
        <taxon>Ecdysozoa</taxon>
        <taxon>Nematoda</taxon>
        <taxon>Chromadorea</taxon>
        <taxon>Rhabditida</taxon>
        <taxon>Spirurina</taxon>
        <taxon>Ascaridomorpha</taxon>
        <taxon>Ascaridoidea</taxon>
        <taxon>Ascarididae</taxon>
        <taxon>Ascaris</taxon>
    </lineage>
</organism>
<dbReference type="InterPro" id="IPR017975">
    <property type="entry name" value="Tubulin_CS"/>
</dbReference>
<dbReference type="SUPFAM" id="SSF52490">
    <property type="entry name" value="Tubulin nucleotide-binding domain-like"/>
    <property type="match status" value="3"/>
</dbReference>
<dbReference type="WBParaSite" id="ALUE_0001717101-mRNA-1">
    <property type="protein sequence ID" value="ALUE_0001717101-mRNA-1"/>
    <property type="gene ID" value="ALUE_0001717101"/>
</dbReference>
<dbReference type="Proteomes" id="UP000036681">
    <property type="component" value="Unplaced"/>
</dbReference>
<dbReference type="SMART" id="SM00864">
    <property type="entry name" value="Tubulin"/>
    <property type="match status" value="1"/>
</dbReference>
<dbReference type="Gene3D" id="3.30.1330.20">
    <property type="entry name" value="Tubulin/FtsZ, C-terminal domain"/>
    <property type="match status" value="1"/>
</dbReference>
<keyword evidence="4 8" id="KW-0493">Microtubule</keyword>
<evidence type="ECO:0000256" key="5">
    <source>
        <dbReference type="ARBA" id="ARBA00022741"/>
    </source>
</evidence>
<evidence type="ECO:0000256" key="2">
    <source>
        <dbReference type="ARBA" id="ARBA00009636"/>
    </source>
</evidence>
<evidence type="ECO:0000313" key="11">
    <source>
        <dbReference type="WBParaSite" id="ALUE_0001717101-mRNA-1"/>
    </source>
</evidence>
<dbReference type="GO" id="GO:0005874">
    <property type="term" value="C:microtubule"/>
    <property type="evidence" value="ECO:0007669"/>
    <property type="project" value="UniProtKB-KW"/>
</dbReference>
<dbReference type="InterPro" id="IPR003008">
    <property type="entry name" value="Tubulin_FtsZ_GTPase"/>
</dbReference>
<keyword evidence="10" id="KW-1185">Reference proteome</keyword>
<evidence type="ECO:0000313" key="10">
    <source>
        <dbReference type="Proteomes" id="UP000036681"/>
    </source>
</evidence>
<evidence type="ECO:0000256" key="1">
    <source>
        <dbReference type="ARBA" id="ARBA00004267"/>
    </source>
</evidence>
<dbReference type="GO" id="GO:0005525">
    <property type="term" value="F:GTP binding"/>
    <property type="evidence" value="ECO:0007669"/>
    <property type="project" value="UniProtKB-UniRule"/>
</dbReference>
<keyword evidence="7" id="KW-0206">Cytoskeleton</keyword>
<dbReference type="InterPro" id="IPR036525">
    <property type="entry name" value="Tubulin/FtsZ_GTPase_sf"/>
</dbReference>
<evidence type="ECO:0000256" key="3">
    <source>
        <dbReference type="ARBA" id="ARBA00022490"/>
    </source>
</evidence>
<reference evidence="11" key="1">
    <citation type="submission" date="2017-02" db="UniProtKB">
        <authorList>
            <consortium name="WormBaseParasite"/>
        </authorList>
    </citation>
    <scope>IDENTIFICATION</scope>
</reference>
<keyword evidence="6 8" id="KW-0342">GTP-binding</keyword>
<dbReference type="InterPro" id="IPR037103">
    <property type="entry name" value="Tubulin/FtsZ-like_C"/>
</dbReference>
<keyword evidence="3" id="KW-0963">Cytoplasm</keyword>
<proteinExistence type="inferred from homology"/>
<dbReference type="InterPro" id="IPR018316">
    <property type="entry name" value="Tubulin/FtsZ_2-layer-sand-dom"/>
</dbReference>
<name>A0A0M3IFZ2_ASCLU</name>
<dbReference type="PANTHER" id="PTHR11588">
    <property type="entry name" value="TUBULIN"/>
    <property type="match status" value="1"/>
</dbReference>
<evidence type="ECO:0000256" key="8">
    <source>
        <dbReference type="RuleBase" id="RU000352"/>
    </source>
</evidence>
<dbReference type="Gene3D" id="3.40.50.1440">
    <property type="entry name" value="Tubulin/FtsZ, GTPase domain"/>
    <property type="match status" value="3"/>
</dbReference>
<dbReference type="GO" id="GO:0000930">
    <property type="term" value="C:gamma-tubulin complex"/>
    <property type="evidence" value="ECO:0007669"/>
    <property type="project" value="InterPro"/>
</dbReference>
<dbReference type="CDD" id="cd02188">
    <property type="entry name" value="gamma_tubulin"/>
    <property type="match status" value="1"/>
</dbReference>
<feature type="domain" description="Tubulin/FtsZ GTPase" evidence="9">
    <location>
        <begin position="112"/>
        <end position="369"/>
    </location>
</feature>
<keyword evidence="5 8" id="KW-0547">Nucleotide-binding</keyword>
<evidence type="ECO:0000256" key="7">
    <source>
        <dbReference type="ARBA" id="ARBA00023212"/>
    </source>
</evidence>
<dbReference type="InterPro" id="IPR002454">
    <property type="entry name" value="Gamma_tubulin"/>
</dbReference>
<dbReference type="SUPFAM" id="SSF55307">
    <property type="entry name" value="Tubulin C-terminal domain-like"/>
    <property type="match status" value="1"/>
</dbReference>
<evidence type="ECO:0000256" key="6">
    <source>
        <dbReference type="ARBA" id="ARBA00023134"/>
    </source>
</evidence>
<dbReference type="GO" id="GO:0007020">
    <property type="term" value="P:microtubule nucleation"/>
    <property type="evidence" value="ECO:0007669"/>
    <property type="project" value="InterPro"/>
</dbReference>
<dbReference type="InterPro" id="IPR008280">
    <property type="entry name" value="Tub_FtsZ_C"/>
</dbReference>
<dbReference type="Pfam" id="PF00091">
    <property type="entry name" value="Tubulin"/>
    <property type="match status" value="3"/>
</dbReference>
<dbReference type="AlphaFoldDB" id="A0A0M3IFZ2"/>
<protein>
    <submittedName>
        <fullName evidence="11">Tubulin domain-containing protein</fullName>
    </submittedName>
</protein>
<evidence type="ECO:0000256" key="4">
    <source>
        <dbReference type="ARBA" id="ARBA00022701"/>
    </source>
</evidence>
<comment type="similarity">
    <text evidence="2 8">Belongs to the tubulin family.</text>
</comment>
<dbReference type="InterPro" id="IPR000217">
    <property type="entry name" value="Tubulin"/>
</dbReference>
<comment type="subcellular location">
    <subcellularLocation>
        <location evidence="1">Cytoplasm</location>
        <location evidence="1">Cytoskeleton</location>
        <location evidence="1">Microtubule organizing center</location>
    </subcellularLocation>
</comment>
<dbReference type="PROSITE" id="PS00227">
    <property type="entry name" value="TUBULIN"/>
    <property type="match status" value="2"/>
</dbReference>
<dbReference type="GO" id="GO:0031122">
    <property type="term" value="P:cytoplasmic microtubule organization"/>
    <property type="evidence" value="ECO:0007669"/>
    <property type="project" value="InterPro"/>
</dbReference>
<dbReference type="Pfam" id="PF03953">
    <property type="entry name" value="Tubulin_C"/>
    <property type="match status" value="1"/>
</dbReference>
<accession>A0A0M3IFZ2</accession>
<sequence>MPSEIIAIQFGQCGNQIGDAFWRALCAEHGIAPDGTLNQKEIVAHDLKRVFFYQADDSHYVPRAVLVDLEPRVINGIVNSEYRSLYNMENIFKAPQGGGAGNNWACGYGQGRLREEGRAMADDSHYVPRAVLVDLEPRVINGIVNSEYRSLYNMENIFKAPQGGGAGNNWACGYGQGREAQEVLFEMLEREAENSDYLEGFMMCHSIAGGTGSGMGSYALEKISDRSFFREAQEVLFEMLEREAENSDYLEGFMMCHSIAGGTGSGMGSYALEKISDRFPKKLVQTYSVFPVNKQGEASDVVVQPYNSILTLARLIEHPNCVVVLDNTALHRIASENAPSAPSASSFALINSLVSRIMCASTATLRFPGAMNTRLINLIAPLVAYPPMRFLQTGFTPLRDSDAGSMKTSVGDVLRRLLQPRSMMSSAVMESGFNHCVLSALAILQGRIDPMEIYSSLARIKSKHEISFAPWGSGSLNITQCRRSPYLAETNRVSGLMLCNNTNVASIFQGNLAQCETLLEKKAYL</sequence>
<dbReference type="PRINTS" id="PR01161">
    <property type="entry name" value="TUBULIN"/>
</dbReference>
<evidence type="ECO:0000259" key="9">
    <source>
        <dbReference type="SMART" id="SM00864"/>
    </source>
</evidence>